<dbReference type="AlphaFoldDB" id="A0A511QAQ5"/>
<reference evidence="5 6" key="1">
    <citation type="submission" date="2019-07" db="EMBL/GenBank/DDBJ databases">
        <title>Whole genome shotgun sequence of Vibrio sagamiensis NBRC 104589.</title>
        <authorList>
            <person name="Hosoyama A."/>
            <person name="Uohara A."/>
            <person name="Ohji S."/>
            <person name="Ichikawa N."/>
        </authorList>
    </citation>
    <scope>NUCLEOTIDE SEQUENCE [LARGE SCALE GENOMIC DNA]</scope>
    <source>
        <strain evidence="5 6">NBRC 104589</strain>
    </source>
</reference>
<name>A0A511QAQ5_9VIBR</name>
<keyword evidence="1" id="KW-0802">TPR repeat</keyword>
<protein>
    <submittedName>
        <fullName evidence="5">ATPase AAA</fullName>
    </submittedName>
</protein>
<evidence type="ECO:0000313" key="5">
    <source>
        <dbReference type="EMBL" id="GEM74384.1"/>
    </source>
</evidence>
<feature type="region of interest" description="Disordered" evidence="3">
    <location>
        <begin position="1072"/>
        <end position="1099"/>
    </location>
</feature>
<feature type="compositionally biased region" description="Polar residues" evidence="3">
    <location>
        <begin position="930"/>
        <end position="943"/>
    </location>
</feature>
<dbReference type="NCBIfam" id="TIGR03505">
    <property type="entry name" value="FimV_core"/>
    <property type="match status" value="1"/>
</dbReference>
<feature type="region of interest" description="Disordered" evidence="3">
    <location>
        <begin position="177"/>
        <end position="219"/>
    </location>
</feature>
<feature type="compositionally biased region" description="Acidic residues" evidence="3">
    <location>
        <begin position="877"/>
        <end position="886"/>
    </location>
</feature>
<feature type="compositionally biased region" description="Acidic residues" evidence="3">
    <location>
        <begin position="518"/>
        <end position="532"/>
    </location>
</feature>
<dbReference type="OrthoDB" id="5298707at2"/>
<feature type="compositionally biased region" description="Polar residues" evidence="3">
    <location>
        <begin position="699"/>
        <end position="708"/>
    </location>
</feature>
<dbReference type="NCBIfam" id="TIGR03504">
    <property type="entry name" value="FimV_Cterm"/>
    <property type="match status" value="1"/>
</dbReference>
<keyword evidence="2" id="KW-0175">Coiled coil</keyword>
<feature type="region of interest" description="Disordered" evidence="3">
    <location>
        <begin position="489"/>
        <end position="508"/>
    </location>
</feature>
<feature type="compositionally biased region" description="Polar residues" evidence="3">
    <location>
        <begin position="975"/>
        <end position="990"/>
    </location>
</feature>
<dbReference type="RefSeq" id="WP_039980188.1">
    <property type="nucleotide sequence ID" value="NZ_BAOJ01000028.1"/>
</dbReference>
<keyword evidence="4" id="KW-0472">Membrane</keyword>
<feature type="transmembrane region" description="Helical" evidence="4">
    <location>
        <begin position="312"/>
        <end position="333"/>
    </location>
</feature>
<feature type="coiled-coil region" evidence="2">
    <location>
        <begin position="244"/>
        <end position="278"/>
    </location>
</feature>
<keyword evidence="4" id="KW-0812">Transmembrane</keyword>
<dbReference type="Gene3D" id="1.20.58.2200">
    <property type="match status" value="1"/>
</dbReference>
<feature type="region of interest" description="Disordered" evidence="3">
    <location>
        <begin position="456"/>
        <end position="484"/>
    </location>
</feature>
<feature type="compositionally biased region" description="Polar residues" evidence="3">
    <location>
        <begin position="177"/>
        <end position="186"/>
    </location>
</feature>
<feature type="region of interest" description="Disordered" evidence="3">
    <location>
        <begin position="744"/>
        <end position="943"/>
    </location>
</feature>
<feature type="region of interest" description="Disordered" evidence="3">
    <location>
        <begin position="972"/>
        <end position="996"/>
    </location>
</feature>
<keyword evidence="4" id="KW-1133">Transmembrane helix</keyword>
<keyword evidence="6" id="KW-1185">Reference proteome</keyword>
<dbReference type="Proteomes" id="UP000321922">
    <property type="component" value="Unassembled WGS sequence"/>
</dbReference>
<dbReference type="PROSITE" id="PS50005">
    <property type="entry name" value="TPR"/>
    <property type="match status" value="1"/>
</dbReference>
<feature type="compositionally biased region" description="Acidic residues" evidence="3">
    <location>
        <begin position="907"/>
        <end position="927"/>
    </location>
</feature>
<feature type="compositionally biased region" description="Polar residues" evidence="3">
    <location>
        <begin position="752"/>
        <end position="761"/>
    </location>
</feature>
<evidence type="ECO:0000256" key="4">
    <source>
        <dbReference type="SAM" id="Phobius"/>
    </source>
</evidence>
<gene>
    <name evidence="5" type="ORF">VSA01S_04960</name>
</gene>
<evidence type="ECO:0000256" key="1">
    <source>
        <dbReference type="PROSITE-ProRule" id="PRU00339"/>
    </source>
</evidence>
<feature type="compositionally biased region" description="Acidic residues" evidence="3">
    <location>
        <begin position="805"/>
        <end position="820"/>
    </location>
</feature>
<dbReference type="InterPro" id="IPR038440">
    <property type="entry name" value="FimV_C_sf"/>
</dbReference>
<evidence type="ECO:0000313" key="6">
    <source>
        <dbReference type="Proteomes" id="UP000321922"/>
    </source>
</evidence>
<feature type="region of interest" description="Disordered" evidence="3">
    <location>
        <begin position="515"/>
        <end position="595"/>
    </location>
</feature>
<feature type="repeat" description="TPR" evidence="1">
    <location>
        <begin position="1182"/>
        <end position="1215"/>
    </location>
</feature>
<sequence>MHQNYKRLLTPFLLMGATQISSVVQAEGIRLIGPSGEVRTSPSFAVDTGRSSFMTSDSDQPSRFFGPTRNDETLWSIASRLRPSSSVSVQQTLLAFYKINPQAFDNQNIHELIPGSSLRVPTLGQIQSASTEQAIAIMNAHQDRLHKLSPSTSSLQSKAPVTSSKVEVPKSDEIITTNKPVVSTEQKSASVKTASTSSSLEPKSSKSILPKLETSNEGEQQIVQLKDKLQKGSIDTAQLPQTELSALEEKNHRLRLMLSEVQNEVESLKLSLNDQDRIRTEVEKLLAEERQNIQEQLRIQPSVMDSFLSNGWLVGLVGIIPGALLALIIIFVLGRRKNAQQAQSDPLQSSQGLEPLAAPVGLAVTGAMTDDPTADKEFFGQNTEHKEGSSAVNQLKDAPDQNDVFADLNDDEFDFNLEDDDPFANISDDGSLNLNSDELDKTNDIQGDLEADIKVSDADTNLDKEDDPLGFDLSDESPSDSLSAEAFSELLAADDPEQDLQGGAVEQSMLDDLLTSVADDEMTSATDTEEVDNQDKSAEQDIDDLLAEFEVTNTQEADLQSDPLQEEHSLQSSMAEASDLENISDNENQFENINDDATALLDELLDEHNDNSFDELDSLQELEDIAGLSEEPSLADDSTELLDELLDFEDDASLDQAFDPLDELENLTDFGQETAITELDENSVELLDELLDEGGLDTHLSTLNNSQDSLDEEINKLPPEPVESTKENLIDDDLSAEFDTLLDEHEFKESEQLQVTESPESQAEDADDIREDTQSSIAPETLELEEIHDYKPTPNTVENEFGIPQEEDWSFDEPNSDPVDEIPTRQDLPQQNDSSQNSIQDAMVQDSAAQEDRVDASNLVSDEEYEKVGDRNINEADLPEFNEQDALEAMSDELSWPESGDPSPTSQDDETLSFDEQDLPEFDEEDALASMTQNQSSTENLHQAFSIMPELHQSVQQAESDQDALFEVFAHKSDFPSSENQNSDVPTLRSSNHEMPEDVDAFDLQTSDLEDEKFTPHQSSSFDESAMANLLSENDELDTFPSDLDSDIIVSAGLNLETMLNSGDDWNGFSLSPQDSTSELGIPPDELDAWNTKEGPAQPQIAPENWAEQDEITGLKPEVDVLEQDENSKVSKFMTIDELMAKADKDGGEFEEQDLNLDVGLNEFPDVIGDIGDIDVDNNAEASGKLDLAKIYLEMNDYKGAIKLLEEAIVYGEDDIRREAKNLIDAIHGR</sequence>
<dbReference type="EMBL" id="BJXJ01000003">
    <property type="protein sequence ID" value="GEM74384.1"/>
    <property type="molecule type" value="Genomic_DNA"/>
</dbReference>
<proteinExistence type="predicted"/>
<accession>A0A511QAQ5</accession>
<comment type="caution">
    <text evidence="5">The sequence shown here is derived from an EMBL/GenBank/DDBJ whole genome shotgun (WGS) entry which is preliminary data.</text>
</comment>
<feature type="compositionally biased region" description="Low complexity" evidence="3">
    <location>
        <begin position="830"/>
        <end position="841"/>
    </location>
</feature>
<feature type="region of interest" description="Disordered" evidence="3">
    <location>
        <begin position="696"/>
        <end position="729"/>
    </location>
</feature>
<dbReference type="InterPro" id="IPR020011">
    <property type="entry name" value="FimV_C"/>
</dbReference>
<evidence type="ECO:0000256" key="3">
    <source>
        <dbReference type="SAM" id="MobiDB-lite"/>
    </source>
</evidence>
<evidence type="ECO:0000256" key="2">
    <source>
        <dbReference type="SAM" id="Coils"/>
    </source>
</evidence>
<organism evidence="5 6">
    <name type="scientific">Vibrio sagamiensis NBRC 104589</name>
    <dbReference type="NCBI Taxonomy" id="1219064"/>
    <lineage>
        <taxon>Bacteria</taxon>
        <taxon>Pseudomonadati</taxon>
        <taxon>Pseudomonadota</taxon>
        <taxon>Gammaproteobacteria</taxon>
        <taxon>Vibrionales</taxon>
        <taxon>Vibrionaceae</taxon>
        <taxon>Vibrio</taxon>
    </lineage>
</organism>
<feature type="compositionally biased region" description="Acidic residues" evidence="3">
    <location>
        <begin position="464"/>
        <end position="478"/>
    </location>
</feature>
<feature type="compositionally biased region" description="Low complexity" evidence="3">
    <location>
        <begin position="187"/>
        <end position="213"/>
    </location>
</feature>
<dbReference type="InterPro" id="IPR019734">
    <property type="entry name" value="TPR_rpt"/>
</dbReference>
<dbReference type="InterPro" id="IPR020012">
    <property type="entry name" value="LysM_FimV"/>
</dbReference>